<feature type="transmembrane region" description="Helical" evidence="2">
    <location>
        <begin position="52"/>
        <end position="69"/>
    </location>
</feature>
<feature type="region of interest" description="Disordered" evidence="1">
    <location>
        <begin position="1"/>
        <end position="29"/>
    </location>
</feature>
<evidence type="ECO:0000313" key="4">
    <source>
        <dbReference type="Proteomes" id="UP000321234"/>
    </source>
</evidence>
<feature type="transmembrane region" description="Helical" evidence="2">
    <location>
        <begin position="75"/>
        <end position="95"/>
    </location>
</feature>
<dbReference type="RefSeq" id="WP_147927590.1">
    <property type="nucleotide sequence ID" value="NZ_VKAC01000011.1"/>
</dbReference>
<dbReference type="AlphaFoldDB" id="A0A5C8Z6B2"/>
<dbReference type="InterPro" id="IPR025445">
    <property type="entry name" value="DUF4191"/>
</dbReference>
<dbReference type="EMBL" id="VKAC01000011">
    <property type="protein sequence ID" value="TXR52823.1"/>
    <property type="molecule type" value="Genomic_DNA"/>
</dbReference>
<reference evidence="3 4" key="1">
    <citation type="submission" date="2019-07" db="EMBL/GenBank/DDBJ databases">
        <title>Quadrisphaera sp. strain DD2A genome sequencing and assembly.</title>
        <authorList>
            <person name="Kim I."/>
        </authorList>
    </citation>
    <scope>NUCLEOTIDE SEQUENCE [LARGE SCALE GENOMIC DNA]</scope>
    <source>
        <strain evidence="3 4">DD2A</strain>
    </source>
</reference>
<organism evidence="3 4">
    <name type="scientific">Quadrisphaera setariae</name>
    <dbReference type="NCBI Taxonomy" id="2593304"/>
    <lineage>
        <taxon>Bacteria</taxon>
        <taxon>Bacillati</taxon>
        <taxon>Actinomycetota</taxon>
        <taxon>Actinomycetes</taxon>
        <taxon>Kineosporiales</taxon>
        <taxon>Kineosporiaceae</taxon>
        <taxon>Quadrisphaera</taxon>
    </lineage>
</organism>
<gene>
    <name evidence="3" type="ORF">FMM08_17035</name>
</gene>
<evidence type="ECO:0000256" key="1">
    <source>
        <dbReference type="SAM" id="MobiDB-lite"/>
    </source>
</evidence>
<keyword evidence="2" id="KW-0472">Membrane</keyword>
<keyword evidence="2" id="KW-0812">Transmembrane</keyword>
<name>A0A5C8Z6B2_9ACTN</name>
<feature type="compositionally biased region" description="Basic and acidic residues" evidence="1">
    <location>
        <begin position="236"/>
        <end position="250"/>
    </location>
</feature>
<sequence>MARRSDPAPSSAPAEGRRRGLFRRKPRTGPGRIAQMREVYRMTARVDPSTKWWMLGALVIPFAVFEVVGVLTGHWIYFGIIGLLFSVLAALFVLARRAESAAYKSLEGQPGAAGAALRTLRRGWLVEEEPVAIDPRTRDVVFRVVGRPGVILVSDGPAPRVNRLLEDEKRRTARVLRDVPLHTIQCGRGEGQTPLPKLPKKVQRLERKLTKQEVAEVTKRLKALGGVRPPISKGIDPFRARPDRRAVRGR</sequence>
<evidence type="ECO:0000313" key="3">
    <source>
        <dbReference type="EMBL" id="TXR52823.1"/>
    </source>
</evidence>
<protein>
    <submittedName>
        <fullName evidence="3">DUF4191 domain-containing protein</fullName>
    </submittedName>
</protein>
<keyword evidence="4" id="KW-1185">Reference proteome</keyword>
<keyword evidence="2" id="KW-1133">Transmembrane helix</keyword>
<dbReference type="Pfam" id="PF13829">
    <property type="entry name" value="DUF4191"/>
    <property type="match status" value="1"/>
</dbReference>
<comment type="caution">
    <text evidence="3">The sequence shown here is derived from an EMBL/GenBank/DDBJ whole genome shotgun (WGS) entry which is preliminary data.</text>
</comment>
<accession>A0A5C8Z6B2</accession>
<dbReference type="Proteomes" id="UP000321234">
    <property type="component" value="Unassembled WGS sequence"/>
</dbReference>
<proteinExistence type="predicted"/>
<evidence type="ECO:0000256" key="2">
    <source>
        <dbReference type="SAM" id="Phobius"/>
    </source>
</evidence>
<feature type="region of interest" description="Disordered" evidence="1">
    <location>
        <begin position="226"/>
        <end position="250"/>
    </location>
</feature>
<dbReference type="OrthoDB" id="8479889at2"/>